<name>A0A2T1LVZ7_9CHRO</name>
<dbReference type="Proteomes" id="UP000239001">
    <property type="component" value="Unassembled WGS sequence"/>
</dbReference>
<comment type="caution">
    <text evidence="2">The sequence shown here is derived from an EMBL/GenBank/DDBJ whole genome shotgun (WGS) entry which is preliminary data.</text>
</comment>
<dbReference type="InterPro" id="IPR014914">
    <property type="entry name" value="RES_dom"/>
</dbReference>
<evidence type="ECO:0000313" key="2">
    <source>
        <dbReference type="EMBL" id="PSF35820.1"/>
    </source>
</evidence>
<dbReference type="EMBL" id="PXOH01000017">
    <property type="protein sequence ID" value="PSF35820.1"/>
    <property type="molecule type" value="Genomic_DNA"/>
</dbReference>
<keyword evidence="3" id="KW-1185">Reference proteome</keyword>
<sequence>MDIWRITKNKHAATAFTGEGARRFGGRWNGKGAPMVYCASTLSLAGLETFVHMESEDADNLLVAIRATLPATLKTERLTVDELPANWRDYPAPSILADLGDKWIRENRTAVLFVPSVVIPIEENVLLNPEHPEFSLIEIGQPMPFSFDLRMWK</sequence>
<evidence type="ECO:0000259" key="1">
    <source>
        <dbReference type="SMART" id="SM00953"/>
    </source>
</evidence>
<proteinExistence type="predicted"/>
<dbReference type="AlphaFoldDB" id="A0A2T1LVZ7"/>
<evidence type="ECO:0000313" key="3">
    <source>
        <dbReference type="Proteomes" id="UP000239001"/>
    </source>
</evidence>
<dbReference type="Pfam" id="PF08808">
    <property type="entry name" value="RES"/>
    <property type="match status" value="1"/>
</dbReference>
<dbReference type="SMART" id="SM00953">
    <property type="entry name" value="RES"/>
    <property type="match status" value="1"/>
</dbReference>
<dbReference type="OrthoDB" id="9789501at2"/>
<protein>
    <recommendedName>
        <fullName evidence="1">RES domain-containing protein</fullName>
    </recommendedName>
</protein>
<reference evidence="2 3" key="1">
    <citation type="submission" date="2018-03" db="EMBL/GenBank/DDBJ databases">
        <title>The ancient ancestry and fast evolution of plastids.</title>
        <authorList>
            <person name="Moore K.R."/>
            <person name="Magnabosco C."/>
            <person name="Momper L."/>
            <person name="Gold D.A."/>
            <person name="Bosak T."/>
            <person name="Fournier G.P."/>
        </authorList>
    </citation>
    <scope>NUCLEOTIDE SEQUENCE [LARGE SCALE GENOMIC DNA]</scope>
    <source>
        <strain evidence="2 3">CCALA 016</strain>
    </source>
</reference>
<organism evidence="2 3">
    <name type="scientific">Aphanothece hegewaldii CCALA 016</name>
    <dbReference type="NCBI Taxonomy" id="2107694"/>
    <lineage>
        <taxon>Bacteria</taxon>
        <taxon>Bacillati</taxon>
        <taxon>Cyanobacteriota</taxon>
        <taxon>Cyanophyceae</taxon>
        <taxon>Oscillatoriophycideae</taxon>
        <taxon>Chroococcales</taxon>
        <taxon>Aphanothecaceae</taxon>
        <taxon>Aphanothece</taxon>
    </lineage>
</organism>
<dbReference type="RefSeq" id="WP_106457797.1">
    <property type="nucleotide sequence ID" value="NZ_PXOH01000017.1"/>
</dbReference>
<gene>
    <name evidence="2" type="ORF">C7H19_15460</name>
</gene>
<feature type="domain" description="RES" evidence="1">
    <location>
        <begin position="15"/>
        <end position="141"/>
    </location>
</feature>
<accession>A0A2T1LVZ7</accession>
<reference evidence="2 3" key="2">
    <citation type="submission" date="2018-03" db="EMBL/GenBank/DDBJ databases">
        <authorList>
            <person name="Keele B.F."/>
        </authorList>
    </citation>
    <scope>NUCLEOTIDE SEQUENCE [LARGE SCALE GENOMIC DNA]</scope>
    <source>
        <strain evidence="2 3">CCALA 016</strain>
    </source>
</reference>